<dbReference type="Pfam" id="PF07690">
    <property type="entry name" value="MFS_1"/>
    <property type="match status" value="2"/>
</dbReference>
<dbReference type="SUPFAM" id="SSF103473">
    <property type="entry name" value="MFS general substrate transporter"/>
    <property type="match status" value="1"/>
</dbReference>
<proteinExistence type="inferred from homology"/>
<keyword evidence="13" id="KW-1185">Reference proteome</keyword>
<dbReference type="InterPro" id="IPR049680">
    <property type="entry name" value="FLVCR1-2_SLC49-like"/>
</dbReference>
<reference evidence="12" key="1">
    <citation type="journal article" date="2021" name="Genome Biol. Evol.">
        <title>A High-Quality Reference Genome for a Parasitic Bivalve with Doubly Uniparental Inheritance (Bivalvia: Unionida).</title>
        <authorList>
            <person name="Smith C.H."/>
        </authorList>
    </citation>
    <scope>NUCLEOTIDE SEQUENCE</scope>
    <source>
        <strain evidence="12">CHS0354</strain>
    </source>
</reference>
<dbReference type="CDD" id="cd17397">
    <property type="entry name" value="MFS_DIRC2"/>
    <property type="match status" value="1"/>
</dbReference>
<keyword evidence="7" id="KW-0325">Glycoprotein</keyword>
<feature type="transmembrane region" description="Helical" evidence="11">
    <location>
        <begin position="339"/>
        <end position="360"/>
    </location>
</feature>
<feature type="transmembrane region" description="Helical" evidence="11">
    <location>
        <begin position="89"/>
        <end position="112"/>
    </location>
</feature>
<evidence type="ECO:0000256" key="3">
    <source>
        <dbReference type="ARBA" id="ARBA00022448"/>
    </source>
</evidence>
<dbReference type="GO" id="GO:0022857">
    <property type="term" value="F:transmembrane transporter activity"/>
    <property type="evidence" value="ECO:0007669"/>
    <property type="project" value="InterPro"/>
</dbReference>
<gene>
    <name evidence="12" type="ORF">CHS0354_043023</name>
</gene>
<organism evidence="12 13">
    <name type="scientific">Potamilus streckersoni</name>
    <dbReference type="NCBI Taxonomy" id="2493646"/>
    <lineage>
        <taxon>Eukaryota</taxon>
        <taxon>Metazoa</taxon>
        <taxon>Spiralia</taxon>
        <taxon>Lophotrochozoa</taxon>
        <taxon>Mollusca</taxon>
        <taxon>Bivalvia</taxon>
        <taxon>Autobranchia</taxon>
        <taxon>Heteroconchia</taxon>
        <taxon>Palaeoheterodonta</taxon>
        <taxon>Unionida</taxon>
        <taxon>Unionoidea</taxon>
        <taxon>Unionidae</taxon>
        <taxon>Ambleminae</taxon>
        <taxon>Lampsilini</taxon>
        <taxon>Potamilus</taxon>
    </lineage>
</organism>
<evidence type="ECO:0000256" key="6">
    <source>
        <dbReference type="ARBA" id="ARBA00023136"/>
    </source>
</evidence>
<evidence type="ECO:0000256" key="4">
    <source>
        <dbReference type="ARBA" id="ARBA00022692"/>
    </source>
</evidence>
<evidence type="ECO:0000256" key="5">
    <source>
        <dbReference type="ARBA" id="ARBA00022989"/>
    </source>
</evidence>
<keyword evidence="4 11" id="KW-0812">Transmembrane</keyword>
<dbReference type="InterPro" id="IPR036259">
    <property type="entry name" value="MFS_trans_sf"/>
</dbReference>
<feature type="transmembrane region" description="Helical" evidence="11">
    <location>
        <begin position="182"/>
        <end position="205"/>
    </location>
</feature>
<comment type="caution">
    <text evidence="12">The sequence shown here is derived from an EMBL/GenBank/DDBJ whole genome shotgun (WGS) entry which is preliminary data.</text>
</comment>
<keyword evidence="3" id="KW-0813">Transport</keyword>
<evidence type="ECO:0000256" key="1">
    <source>
        <dbReference type="ARBA" id="ARBA00004155"/>
    </source>
</evidence>
<comment type="subcellular location">
    <subcellularLocation>
        <location evidence="1">Lysosome membrane</location>
        <topology evidence="1">Multi-pass membrane protein</topology>
    </subcellularLocation>
</comment>
<evidence type="ECO:0000256" key="8">
    <source>
        <dbReference type="ARBA" id="ARBA00023228"/>
    </source>
</evidence>
<dbReference type="InterPro" id="IPR011701">
    <property type="entry name" value="MFS"/>
</dbReference>
<evidence type="ECO:0000256" key="2">
    <source>
        <dbReference type="ARBA" id="ARBA00008335"/>
    </source>
</evidence>
<feature type="transmembrane region" description="Helical" evidence="11">
    <location>
        <begin position="119"/>
        <end position="137"/>
    </location>
</feature>
<dbReference type="GO" id="GO:0005765">
    <property type="term" value="C:lysosomal membrane"/>
    <property type="evidence" value="ECO:0007669"/>
    <property type="project" value="UniProtKB-SubCell"/>
</dbReference>
<reference evidence="12" key="3">
    <citation type="submission" date="2023-05" db="EMBL/GenBank/DDBJ databases">
        <authorList>
            <person name="Smith C.H."/>
        </authorList>
    </citation>
    <scope>NUCLEOTIDE SEQUENCE</scope>
    <source>
        <strain evidence="12">CHS0354</strain>
        <tissue evidence="12">Mantle</tissue>
    </source>
</reference>
<keyword evidence="8" id="KW-0458">Lysosome</keyword>
<keyword evidence="5 11" id="KW-1133">Transmembrane helix</keyword>
<dbReference type="InterPro" id="IPR049604">
    <property type="entry name" value="SLC49A4-like"/>
</dbReference>
<accession>A0AAE0SDN4</accession>
<protein>
    <submittedName>
        <fullName evidence="12">Uncharacterized protein</fullName>
    </submittedName>
</protein>
<evidence type="ECO:0000256" key="11">
    <source>
        <dbReference type="SAM" id="Phobius"/>
    </source>
</evidence>
<dbReference type="Gene3D" id="1.20.1250.20">
    <property type="entry name" value="MFS general substrate transporter like domains"/>
    <property type="match status" value="2"/>
</dbReference>
<dbReference type="Proteomes" id="UP001195483">
    <property type="component" value="Unassembled WGS sequence"/>
</dbReference>
<evidence type="ECO:0000256" key="9">
    <source>
        <dbReference type="ARBA" id="ARBA00037192"/>
    </source>
</evidence>
<dbReference type="EMBL" id="JAEAOA010002360">
    <property type="protein sequence ID" value="KAK3589568.1"/>
    <property type="molecule type" value="Genomic_DNA"/>
</dbReference>
<feature type="transmembrane region" description="Helical" evidence="11">
    <location>
        <begin position="52"/>
        <end position="69"/>
    </location>
</feature>
<keyword evidence="6 11" id="KW-0472">Membrane</keyword>
<comment type="similarity">
    <text evidence="2">Belongs to the major facilitator superfamily.</text>
</comment>
<dbReference type="AlphaFoldDB" id="A0AAE0SDN4"/>
<reference evidence="12" key="2">
    <citation type="journal article" date="2021" name="Genome Biol. Evol.">
        <title>Developing a high-quality reference genome for a parasitic bivalve with doubly uniparental inheritance (Bivalvia: Unionida).</title>
        <authorList>
            <person name="Smith C.H."/>
        </authorList>
    </citation>
    <scope>NUCLEOTIDE SEQUENCE</scope>
    <source>
        <strain evidence="12">CHS0354</strain>
        <tissue evidence="12">Mantle</tissue>
    </source>
</reference>
<evidence type="ECO:0000313" key="12">
    <source>
        <dbReference type="EMBL" id="KAK3589568.1"/>
    </source>
</evidence>
<feature type="transmembrane region" description="Helical" evidence="11">
    <location>
        <begin position="252"/>
        <end position="272"/>
    </location>
</feature>
<sequence length="507" mass="55778">MMSDTHQIPSSFPVNYEVSSGFDHPDVLVDQAGEKAPLIPTVVTTKVYFQRWYILIAFSLCSAIQNGVWNTWGPIASASEDAFGWTDSTIALLSNWGPIAYLIAAFPLSWLIDVKGIRWATLCMSFLIVLGTGLRCITSDPTTATWLIHVGQFLNGVAGPVGMGGPPVVSAEWFPPHQRTTATAISIVISTLGIAASFLLGPYLVPDRKNTSQTHSNYSSSQVYFSRERSYLNNLSDDLTGAGSDTMKDIMLYMYIAFGISVFAFLLILIYFPNKPPLPPSVSASVERLDFSSGLKRLFRNVTFWQISLVYGVSIGVYNCWSGVLDVNLKSHNISEKEAGWLGFYGVIAGFSALIVARLADIFSRHMKKYLITLYILAGISFAVFTLALYGKIPFSAGIMYTTLILVGLLLSASTPLFYETCCEATYPVAEGITNFALTLMNNIGGLVFLLIQMIPNIGTMWENWCLLGSIVFCLPVLFFLRDNYNRLKVDEESVRNTADSSTDISS</sequence>
<evidence type="ECO:0000256" key="7">
    <source>
        <dbReference type="ARBA" id="ARBA00023180"/>
    </source>
</evidence>
<feature type="transmembrane region" description="Helical" evidence="11">
    <location>
        <begin position="432"/>
        <end position="455"/>
    </location>
</feature>
<feature type="transmembrane region" description="Helical" evidence="11">
    <location>
        <begin position="461"/>
        <end position="481"/>
    </location>
</feature>
<name>A0AAE0SDN4_9BIVA</name>
<feature type="transmembrane region" description="Helical" evidence="11">
    <location>
        <begin position="372"/>
        <end position="393"/>
    </location>
</feature>
<comment type="function">
    <text evidence="9">Mediates H(+)-dependent pyridoxine transport.</text>
</comment>
<evidence type="ECO:0000256" key="10">
    <source>
        <dbReference type="ARBA" id="ARBA00048410"/>
    </source>
</evidence>
<dbReference type="PANTHER" id="PTHR10924">
    <property type="entry name" value="MAJOR FACILITATOR SUPERFAMILY PROTEIN-RELATED"/>
    <property type="match status" value="1"/>
</dbReference>
<dbReference type="PANTHER" id="PTHR10924:SF27">
    <property type="entry name" value="SOLUTE CARRIER FAMILY 49 MEMBER 4"/>
    <property type="match status" value="1"/>
</dbReference>
<feature type="transmembrane region" description="Helical" evidence="11">
    <location>
        <begin position="399"/>
        <end position="420"/>
    </location>
</feature>
<comment type="catalytic activity">
    <reaction evidence="10">
        <text>pyridoxine(out) + n H(+)(out) = pyridoxine(in) + n H(+)(in)</text>
        <dbReference type="Rhea" id="RHEA:76203"/>
        <dbReference type="ChEBI" id="CHEBI:15378"/>
        <dbReference type="ChEBI" id="CHEBI:16709"/>
    </reaction>
</comment>
<evidence type="ECO:0000313" key="13">
    <source>
        <dbReference type="Proteomes" id="UP001195483"/>
    </source>
</evidence>